<sequence>MSRSQKSSSKQSSKRVHVSSSSGDEVFSGDLAQINKTLEIIQNQLKSVVTIENMDNTLQKGFEKMRIEICKKINADLTREIGELKTSLAEEKEKVQTLISERDKIKSEMLQIVSKQQQLEVDLQESIKLGNRNEQYSRKKNIKILGIKEKTGENIKADFKNMVSSLTGIQLDDNQIVAIHRLPSKYRDRPRPIILKLFHSEIKISLMRKKQVFRDKGILMFEDVTKRNTQLINRLKNNDDIASAWLYNGSVFAKTTQDERLTFDLFDNISESINDRRRN</sequence>
<feature type="region of interest" description="Disordered" evidence="2">
    <location>
        <begin position="1"/>
        <end position="24"/>
    </location>
</feature>
<name>A0AAN8PUF9_PATCE</name>
<organism evidence="3 4">
    <name type="scientific">Patella caerulea</name>
    <name type="common">Rayed Mediterranean limpet</name>
    <dbReference type="NCBI Taxonomy" id="87958"/>
    <lineage>
        <taxon>Eukaryota</taxon>
        <taxon>Metazoa</taxon>
        <taxon>Spiralia</taxon>
        <taxon>Lophotrochozoa</taxon>
        <taxon>Mollusca</taxon>
        <taxon>Gastropoda</taxon>
        <taxon>Patellogastropoda</taxon>
        <taxon>Patelloidea</taxon>
        <taxon>Patellidae</taxon>
        <taxon>Patella</taxon>
    </lineage>
</organism>
<dbReference type="AlphaFoldDB" id="A0AAN8PUF9"/>
<gene>
    <name evidence="3" type="ORF">SNE40_007034</name>
</gene>
<reference evidence="3 4" key="1">
    <citation type="submission" date="2024-01" db="EMBL/GenBank/DDBJ databases">
        <title>The genome of the rayed Mediterranean limpet Patella caerulea (Linnaeus, 1758).</title>
        <authorList>
            <person name="Anh-Thu Weber A."/>
            <person name="Halstead-Nussloch G."/>
        </authorList>
    </citation>
    <scope>NUCLEOTIDE SEQUENCE [LARGE SCALE GENOMIC DNA]</scope>
    <source>
        <strain evidence="3">AATW-2023a</strain>
        <tissue evidence="3">Whole specimen</tissue>
    </source>
</reference>
<evidence type="ECO:0000256" key="2">
    <source>
        <dbReference type="SAM" id="MobiDB-lite"/>
    </source>
</evidence>
<dbReference type="EMBL" id="JAZGQO010000006">
    <property type="protein sequence ID" value="KAK6184588.1"/>
    <property type="molecule type" value="Genomic_DNA"/>
</dbReference>
<comment type="caution">
    <text evidence="3">The sequence shown here is derived from an EMBL/GenBank/DDBJ whole genome shotgun (WGS) entry which is preliminary data.</text>
</comment>
<feature type="compositionally biased region" description="Low complexity" evidence="2">
    <location>
        <begin position="1"/>
        <end position="11"/>
    </location>
</feature>
<evidence type="ECO:0000313" key="3">
    <source>
        <dbReference type="EMBL" id="KAK6184588.1"/>
    </source>
</evidence>
<proteinExistence type="predicted"/>
<keyword evidence="4" id="KW-1185">Reference proteome</keyword>
<accession>A0AAN8PUF9</accession>
<evidence type="ECO:0000313" key="4">
    <source>
        <dbReference type="Proteomes" id="UP001347796"/>
    </source>
</evidence>
<dbReference type="Proteomes" id="UP001347796">
    <property type="component" value="Unassembled WGS sequence"/>
</dbReference>
<dbReference type="Gene3D" id="3.30.70.1820">
    <property type="entry name" value="L1 transposable element, RRM domain"/>
    <property type="match status" value="1"/>
</dbReference>
<keyword evidence="1" id="KW-0175">Coiled coil</keyword>
<feature type="coiled-coil region" evidence="1">
    <location>
        <begin position="74"/>
        <end position="108"/>
    </location>
</feature>
<protein>
    <submittedName>
        <fullName evidence="3">Uncharacterized protein</fullName>
    </submittedName>
</protein>
<evidence type="ECO:0000256" key="1">
    <source>
        <dbReference type="SAM" id="Coils"/>
    </source>
</evidence>